<dbReference type="InterPro" id="IPR047622">
    <property type="entry name" value="GPR1_FUN34_YAAH"/>
</dbReference>
<dbReference type="EMBL" id="SELW01000121">
    <property type="protein sequence ID" value="TID30741.1"/>
    <property type="molecule type" value="Genomic_DNA"/>
</dbReference>
<proteinExistence type="inferred from homology"/>
<evidence type="ECO:0000256" key="8">
    <source>
        <dbReference type="SAM" id="MobiDB-lite"/>
    </source>
</evidence>
<feature type="transmembrane region" description="Helical" evidence="9">
    <location>
        <begin position="266"/>
        <end position="285"/>
    </location>
</feature>
<comment type="subcellular location">
    <subcellularLocation>
        <location evidence="1">Membrane</location>
        <topology evidence="1">Multi-pass membrane protein</topology>
    </subcellularLocation>
</comment>
<dbReference type="InterPro" id="IPR051633">
    <property type="entry name" value="AceTr"/>
</dbReference>
<evidence type="ECO:0000256" key="5">
    <source>
        <dbReference type="ARBA" id="ARBA00022892"/>
    </source>
</evidence>
<gene>
    <name evidence="10" type="ORF">CANINC_000657</name>
</gene>
<keyword evidence="6 9" id="KW-1133">Transmembrane helix</keyword>
<keyword evidence="4 9" id="KW-0812">Transmembrane</keyword>
<evidence type="ECO:0000256" key="4">
    <source>
        <dbReference type="ARBA" id="ARBA00022692"/>
    </source>
</evidence>
<evidence type="ECO:0000313" key="10">
    <source>
        <dbReference type="EMBL" id="TID30741.1"/>
    </source>
</evidence>
<dbReference type="AlphaFoldDB" id="A0A4T0X5J7"/>
<dbReference type="GO" id="GO:0016192">
    <property type="term" value="P:vesicle-mediated transport"/>
    <property type="evidence" value="ECO:0007669"/>
    <property type="project" value="UniProtKB-KW"/>
</dbReference>
<dbReference type="OrthoDB" id="3648309at2759"/>
<reference evidence="10 11" key="1">
    <citation type="journal article" date="2019" name="Front. Genet.">
        <title>Whole-Genome Sequencing of the Opportunistic Yeast Pathogen Candida inconspicua Uncovers Its Hybrid Origin.</title>
        <authorList>
            <person name="Mixao V."/>
            <person name="Hansen A.P."/>
            <person name="Saus E."/>
            <person name="Boekhout T."/>
            <person name="Lass-Florl C."/>
            <person name="Gabaldon T."/>
        </authorList>
    </citation>
    <scope>NUCLEOTIDE SEQUENCE [LARGE SCALE GENOMIC DNA]</scope>
    <source>
        <strain evidence="10 11">CBS 180</strain>
    </source>
</reference>
<dbReference type="PANTHER" id="PTHR31123:SF1">
    <property type="entry name" value="ACCUMULATION OF DYADS PROTEIN 2-RELATED"/>
    <property type="match status" value="1"/>
</dbReference>
<dbReference type="STRING" id="52247.A0A4T0X5J7"/>
<evidence type="ECO:0000256" key="9">
    <source>
        <dbReference type="SAM" id="Phobius"/>
    </source>
</evidence>
<accession>A0A4T0X5J7</accession>
<evidence type="ECO:0000256" key="1">
    <source>
        <dbReference type="ARBA" id="ARBA00004141"/>
    </source>
</evidence>
<comment type="caution">
    <text evidence="10">The sequence shown here is derived from an EMBL/GenBank/DDBJ whole genome shotgun (WGS) entry which is preliminary data.</text>
</comment>
<dbReference type="GO" id="GO:0015123">
    <property type="term" value="F:acetate transmembrane transporter activity"/>
    <property type="evidence" value="ECO:0007669"/>
    <property type="project" value="TreeGrafter"/>
</dbReference>
<sequence length="395" mass="42964">METYAVYIISKSGSLLYERTVDDPGSPLAPQTSNDQLVIAGNLHGIYAIASELTPRGAQLQPQAQPKAKVSRGSARGSAGEMRGTYSAYLRQLLPTTVTDAIRFAQPLENIHRFIDSIVKPLNRYTVMEDIEKQENILPQGLYNTDSLDHSVDTTHLISKVTTSNDGNYVYLGNKKFAKEDLVQAFGGSLNPGVTAPSVHKFANPAPLGLCGFALSTFVLSMGNAGAMGVKNSNVVVGLAAFYGGLIQLLAGMWEMSIENTFGATALSSFGGFWMSYAAINIPWFNIANSYTDKQEFANMVGFYLLGWSIFTFMLTLCTMKSTLAFFSLFFLLAITFLLLAISELAPSHNCKTAGGVLGVIVAFIAWYNAYAGLSTKENAYIRVKAVQLPVWKRE</sequence>
<dbReference type="Pfam" id="PF04099">
    <property type="entry name" value="Sybindin"/>
    <property type="match status" value="1"/>
</dbReference>
<dbReference type="PANTHER" id="PTHR31123">
    <property type="entry name" value="ACCUMULATION OF DYADS PROTEIN 2-RELATED"/>
    <property type="match status" value="1"/>
</dbReference>
<feature type="transmembrane region" description="Helical" evidence="9">
    <location>
        <begin position="354"/>
        <end position="374"/>
    </location>
</feature>
<name>A0A4T0X5J7_9ASCO</name>
<evidence type="ECO:0000313" key="11">
    <source>
        <dbReference type="Proteomes" id="UP000307173"/>
    </source>
</evidence>
<evidence type="ECO:0000256" key="2">
    <source>
        <dbReference type="ARBA" id="ARBA00005587"/>
    </source>
</evidence>
<comment type="similarity">
    <text evidence="2">Belongs to the acetate uptake transporter (AceTr) (TC 2.A.96) family.</text>
</comment>
<evidence type="ECO:0000256" key="7">
    <source>
        <dbReference type="ARBA" id="ARBA00023136"/>
    </source>
</evidence>
<dbReference type="Proteomes" id="UP000307173">
    <property type="component" value="Unassembled WGS sequence"/>
</dbReference>
<evidence type="ECO:0000256" key="6">
    <source>
        <dbReference type="ARBA" id="ARBA00022989"/>
    </source>
</evidence>
<dbReference type="PROSITE" id="PS01114">
    <property type="entry name" value="GPR1_FUN34_YAAH"/>
    <property type="match status" value="1"/>
</dbReference>
<keyword evidence="3" id="KW-0813">Transport</keyword>
<keyword evidence="5" id="KW-0931">ER-Golgi transport</keyword>
<dbReference type="Pfam" id="PF01184">
    <property type="entry name" value="Gpr1_Fun34_YaaH"/>
    <property type="match status" value="1"/>
</dbReference>
<feature type="transmembrane region" description="Helical" evidence="9">
    <location>
        <begin position="208"/>
        <end position="229"/>
    </location>
</feature>
<dbReference type="InterPro" id="IPR007233">
    <property type="entry name" value="TRAPPC"/>
</dbReference>
<dbReference type="GO" id="GO:0030008">
    <property type="term" value="C:TRAPP complex"/>
    <property type="evidence" value="ECO:0007669"/>
    <property type="project" value="InterPro"/>
</dbReference>
<feature type="transmembrane region" description="Helical" evidence="9">
    <location>
        <begin position="235"/>
        <end position="254"/>
    </location>
</feature>
<dbReference type="NCBIfam" id="NF038013">
    <property type="entry name" value="AceTr_1"/>
    <property type="match status" value="1"/>
</dbReference>
<feature type="region of interest" description="Disordered" evidence="8">
    <location>
        <begin position="57"/>
        <end position="79"/>
    </location>
</feature>
<keyword evidence="11" id="KW-1185">Reference proteome</keyword>
<feature type="compositionally biased region" description="Low complexity" evidence="8">
    <location>
        <begin position="58"/>
        <end position="68"/>
    </location>
</feature>
<keyword evidence="7 9" id="KW-0472">Membrane</keyword>
<feature type="transmembrane region" description="Helical" evidence="9">
    <location>
        <begin position="324"/>
        <end position="342"/>
    </location>
</feature>
<protein>
    <submittedName>
        <fullName evidence="10">Uncharacterized protein</fullName>
    </submittedName>
</protein>
<dbReference type="Gene3D" id="3.30.450.70">
    <property type="match status" value="1"/>
</dbReference>
<evidence type="ECO:0000256" key="3">
    <source>
        <dbReference type="ARBA" id="ARBA00022448"/>
    </source>
</evidence>
<dbReference type="InterPro" id="IPR000791">
    <property type="entry name" value="Gpr1/Fun34/SatP-like"/>
</dbReference>
<dbReference type="GO" id="GO:0005886">
    <property type="term" value="C:plasma membrane"/>
    <property type="evidence" value="ECO:0007669"/>
    <property type="project" value="TreeGrafter"/>
</dbReference>
<feature type="transmembrane region" description="Helical" evidence="9">
    <location>
        <begin position="297"/>
        <end position="317"/>
    </location>
</feature>
<organism evidence="10 11">
    <name type="scientific">Pichia inconspicua</name>
    <dbReference type="NCBI Taxonomy" id="52247"/>
    <lineage>
        <taxon>Eukaryota</taxon>
        <taxon>Fungi</taxon>
        <taxon>Dikarya</taxon>
        <taxon>Ascomycota</taxon>
        <taxon>Saccharomycotina</taxon>
        <taxon>Pichiomycetes</taxon>
        <taxon>Pichiales</taxon>
        <taxon>Pichiaceae</taxon>
        <taxon>Pichia</taxon>
    </lineage>
</organism>